<sequence>MRLQGIAAFACATAISTGTAIAGGADLTVFDWSGYEDPGFFASYMEKYGNEAPSYSYFGSQEEAFTKLSSGFTADLAHPCSDAVRKWVAADLIQPLDESKLTNWADVLPEIKEVDAIVLDGKLYMLPFEWGNTGLIYRTDKISGDDISLQMLADPAYAGKIAVPDAASSAYALAALATGNADDYTNLSDEQFKEASDFLRSIHPNMRFYWSDAGQFDQAMTSGEIELGWAWNQSELNLIWNEVPAAMMRDVDKGIATWACGYVHLKSSTTPVDQVYDLLNALTDPASGQYIIDNWGYPHSNAKAFEVADQANIEAYGFADPKSFFEGSLFFDAVNPELEAKMLAEFERIKAGF</sequence>
<dbReference type="Pfam" id="PF13416">
    <property type="entry name" value="SBP_bac_8"/>
    <property type="match status" value="1"/>
</dbReference>
<evidence type="ECO:0000256" key="2">
    <source>
        <dbReference type="ARBA" id="ARBA00022448"/>
    </source>
</evidence>
<keyword evidence="3 5" id="KW-0732">Signal</keyword>
<evidence type="ECO:0000256" key="5">
    <source>
        <dbReference type="SAM" id="SignalP"/>
    </source>
</evidence>
<name>A0A0N7LQW4_9RHOB</name>
<evidence type="ECO:0000313" key="7">
    <source>
        <dbReference type="Proteomes" id="UP000050783"/>
    </source>
</evidence>
<dbReference type="EMBL" id="CYPU01000065">
    <property type="protein sequence ID" value="CUH49148.1"/>
    <property type="molecule type" value="Genomic_DNA"/>
</dbReference>
<dbReference type="GO" id="GO:0015846">
    <property type="term" value="P:polyamine transport"/>
    <property type="evidence" value="ECO:0007669"/>
    <property type="project" value="InterPro"/>
</dbReference>
<comment type="subcellular location">
    <subcellularLocation>
        <location evidence="1">Periplasm</location>
    </subcellularLocation>
</comment>
<dbReference type="GeneID" id="55494498"/>
<dbReference type="Proteomes" id="UP000050783">
    <property type="component" value="Unassembled WGS sequence"/>
</dbReference>
<evidence type="ECO:0000256" key="1">
    <source>
        <dbReference type="ARBA" id="ARBA00004418"/>
    </source>
</evidence>
<evidence type="ECO:0000313" key="6">
    <source>
        <dbReference type="EMBL" id="CUH49148.1"/>
    </source>
</evidence>
<keyword evidence="4" id="KW-0574">Periplasm</keyword>
<proteinExistence type="predicted"/>
<organism evidence="6 7">
    <name type="scientific">Ruegeria atlantica</name>
    <dbReference type="NCBI Taxonomy" id="81569"/>
    <lineage>
        <taxon>Bacteria</taxon>
        <taxon>Pseudomonadati</taxon>
        <taxon>Pseudomonadota</taxon>
        <taxon>Alphaproteobacteria</taxon>
        <taxon>Rhodobacterales</taxon>
        <taxon>Roseobacteraceae</taxon>
        <taxon>Ruegeria</taxon>
    </lineage>
</organism>
<reference evidence="6 7" key="1">
    <citation type="submission" date="2015-09" db="EMBL/GenBank/DDBJ databases">
        <authorList>
            <consortium name="Swine Surveillance"/>
        </authorList>
    </citation>
    <scope>NUCLEOTIDE SEQUENCE [LARGE SCALE GENOMIC DNA]</scope>
    <source>
        <strain evidence="6 7">CECT 4292</strain>
    </source>
</reference>
<gene>
    <name evidence="6" type="primary">potF_2</name>
    <name evidence="6" type="ORF">RUA4292_03343</name>
</gene>
<dbReference type="InterPro" id="IPR001188">
    <property type="entry name" value="Sperm_putr-bd"/>
</dbReference>
<accession>A0A0N7LQW4</accession>
<evidence type="ECO:0000256" key="4">
    <source>
        <dbReference type="ARBA" id="ARBA00022764"/>
    </source>
</evidence>
<dbReference type="Gene3D" id="3.40.190.10">
    <property type="entry name" value="Periplasmic binding protein-like II"/>
    <property type="match status" value="2"/>
</dbReference>
<dbReference type="PANTHER" id="PTHR30222:SF17">
    <property type="entry name" value="SPERMIDINE_PUTRESCINE-BINDING PERIPLASMIC PROTEIN"/>
    <property type="match status" value="1"/>
</dbReference>
<dbReference type="RefSeq" id="WP_058278606.1">
    <property type="nucleotide sequence ID" value="NZ_CANLTD010000013.1"/>
</dbReference>
<dbReference type="AlphaFoldDB" id="A0A0N7LQW4"/>
<dbReference type="PANTHER" id="PTHR30222">
    <property type="entry name" value="SPERMIDINE/PUTRESCINE-BINDING PERIPLASMIC PROTEIN"/>
    <property type="match status" value="1"/>
</dbReference>
<dbReference type="SUPFAM" id="SSF53850">
    <property type="entry name" value="Periplasmic binding protein-like II"/>
    <property type="match status" value="1"/>
</dbReference>
<dbReference type="InterPro" id="IPR006059">
    <property type="entry name" value="SBP"/>
</dbReference>
<protein>
    <submittedName>
        <fullName evidence="6">Putrescine-binding periplasmic protein</fullName>
    </submittedName>
</protein>
<dbReference type="STRING" id="81569.RUM4293_04250"/>
<keyword evidence="2" id="KW-0813">Transport</keyword>
<feature type="signal peptide" evidence="5">
    <location>
        <begin position="1"/>
        <end position="22"/>
    </location>
</feature>
<feature type="chain" id="PRO_5006015513" evidence="5">
    <location>
        <begin position="23"/>
        <end position="353"/>
    </location>
</feature>
<dbReference type="GO" id="GO:0019808">
    <property type="term" value="F:polyamine binding"/>
    <property type="evidence" value="ECO:0007669"/>
    <property type="project" value="InterPro"/>
</dbReference>
<dbReference type="OrthoDB" id="9769319at2"/>
<dbReference type="PRINTS" id="PR00909">
    <property type="entry name" value="SPERMDNBNDNG"/>
</dbReference>
<dbReference type="GO" id="GO:0042597">
    <property type="term" value="C:periplasmic space"/>
    <property type="evidence" value="ECO:0007669"/>
    <property type="project" value="UniProtKB-SubCell"/>
</dbReference>
<evidence type="ECO:0000256" key="3">
    <source>
        <dbReference type="ARBA" id="ARBA00022729"/>
    </source>
</evidence>